<proteinExistence type="predicted"/>
<accession>A0A9N7TUE0</accession>
<keyword evidence="3" id="KW-1185">Reference proteome</keyword>
<feature type="compositionally biased region" description="Basic and acidic residues" evidence="1">
    <location>
        <begin position="49"/>
        <end position="85"/>
    </location>
</feature>
<dbReference type="Proteomes" id="UP001153269">
    <property type="component" value="Unassembled WGS sequence"/>
</dbReference>
<dbReference type="EMBL" id="CADEAL010000314">
    <property type="protein sequence ID" value="CAB1418274.1"/>
    <property type="molecule type" value="Genomic_DNA"/>
</dbReference>
<protein>
    <submittedName>
        <fullName evidence="2">Uncharacterized protein</fullName>
    </submittedName>
</protein>
<feature type="region of interest" description="Disordered" evidence="1">
    <location>
        <begin position="1"/>
        <end position="85"/>
    </location>
</feature>
<gene>
    <name evidence="2" type="ORF">PLEPLA_LOCUS6098</name>
</gene>
<name>A0A9N7TUE0_PLEPL</name>
<evidence type="ECO:0000313" key="3">
    <source>
        <dbReference type="Proteomes" id="UP001153269"/>
    </source>
</evidence>
<evidence type="ECO:0000256" key="1">
    <source>
        <dbReference type="SAM" id="MobiDB-lite"/>
    </source>
</evidence>
<comment type="caution">
    <text evidence="2">The sequence shown here is derived from an EMBL/GenBank/DDBJ whole genome shotgun (WGS) entry which is preliminary data.</text>
</comment>
<organism evidence="2 3">
    <name type="scientific">Pleuronectes platessa</name>
    <name type="common">European plaice</name>
    <dbReference type="NCBI Taxonomy" id="8262"/>
    <lineage>
        <taxon>Eukaryota</taxon>
        <taxon>Metazoa</taxon>
        <taxon>Chordata</taxon>
        <taxon>Craniata</taxon>
        <taxon>Vertebrata</taxon>
        <taxon>Euteleostomi</taxon>
        <taxon>Actinopterygii</taxon>
        <taxon>Neopterygii</taxon>
        <taxon>Teleostei</taxon>
        <taxon>Neoteleostei</taxon>
        <taxon>Acanthomorphata</taxon>
        <taxon>Carangaria</taxon>
        <taxon>Pleuronectiformes</taxon>
        <taxon>Pleuronectoidei</taxon>
        <taxon>Pleuronectidae</taxon>
        <taxon>Pleuronectes</taxon>
    </lineage>
</organism>
<evidence type="ECO:0000313" key="2">
    <source>
        <dbReference type="EMBL" id="CAB1418274.1"/>
    </source>
</evidence>
<dbReference type="AlphaFoldDB" id="A0A9N7TUE0"/>
<sequence length="85" mass="9835">MRHKQVRGQKMNALRSITLTGAETTGRGRAPGKRAASLPHRSIAAKRLWLGERRGDERRREKTRGDERRREETRGDENGQEGMRR</sequence>
<reference evidence="2" key="1">
    <citation type="submission" date="2020-03" db="EMBL/GenBank/DDBJ databases">
        <authorList>
            <person name="Weist P."/>
        </authorList>
    </citation>
    <scope>NUCLEOTIDE SEQUENCE</scope>
</reference>